<gene>
    <name evidence="2" type="ORF">GIB67_011408</name>
</gene>
<feature type="region of interest" description="Disordered" evidence="1">
    <location>
        <begin position="292"/>
        <end position="314"/>
    </location>
</feature>
<feature type="compositionally biased region" description="Gly residues" evidence="1">
    <location>
        <begin position="296"/>
        <end position="314"/>
    </location>
</feature>
<dbReference type="AlphaFoldDB" id="A0A7J7NLR1"/>
<name>A0A7J7NLR1_9MAGN</name>
<evidence type="ECO:0000313" key="3">
    <source>
        <dbReference type="Proteomes" id="UP000541444"/>
    </source>
</evidence>
<reference evidence="2 3" key="1">
    <citation type="journal article" date="2020" name="IScience">
        <title>Genome Sequencing of the Endangered Kingdonia uniflora (Circaeasteraceae, Ranunculales) Reveals Potential Mechanisms of Evolutionary Specialization.</title>
        <authorList>
            <person name="Sun Y."/>
            <person name="Deng T."/>
            <person name="Zhang A."/>
            <person name="Moore M.J."/>
            <person name="Landis J.B."/>
            <person name="Lin N."/>
            <person name="Zhang H."/>
            <person name="Zhang X."/>
            <person name="Huang J."/>
            <person name="Zhang X."/>
            <person name="Sun H."/>
            <person name="Wang H."/>
        </authorList>
    </citation>
    <scope>NUCLEOTIDE SEQUENCE [LARGE SCALE GENOMIC DNA]</scope>
    <source>
        <strain evidence="2">TB1705</strain>
        <tissue evidence="2">Leaf</tissue>
    </source>
</reference>
<dbReference type="Proteomes" id="UP000541444">
    <property type="component" value="Unassembled WGS sequence"/>
</dbReference>
<feature type="non-terminal residue" evidence="2">
    <location>
        <position position="1"/>
    </location>
</feature>
<evidence type="ECO:0000256" key="1">
    <source>
        <dbReference type="SAM" id="MobiDB-lite"/>
    </source>
</evidence>
<keyword evidence="3" id="KW-1185">Reference proteome</keyword>
<proteinExistence type="predicted"/>
<accession>A0A7J7NLR1</accession>
<sequence length="314" mass="35481">MPTSLSIGRYPTQVPYDDAWNILSNAKQLLTNIDSSHIKSGNVGISYLRMYLTTAADRDNDITIARAFILFMMEHLRFQTANDTVPLGYLAVVADLDEAAQYDWGSAILASLYHGLDTAYWFYEYCGVGHPIVKDDVKFTTYSRLKVGHSLTDSQRMENIDLFRTTVLRADITPIAVTSASVHSLSQDFSLPGEAEGPDPRWHMEWTGRHKMLPIARLRDPPPISSSYGVEELWHLTHGMWRLALTEFVRDTRRLQELTDENDTLRRHLDSVDEQLYAHGLYLRRGRDVRMVPLPAGGGTRTRQGGSGPRTRGG</sequence>
<comment type="caution">
    <text evidence="2">The sequence shown here is derived from an EMBL/GenBank/DDBJ whole genome shotgun (WGS) entry which is preliminary data.</text>
</comment>
<organism evidence="2 3">
    <name type="scientific">Kingdonia uniflora</name>
    <dbReference type="NCBI Taxonomy" id="39325"/>
    <lineage>
        <taxon>Eukaryota</taxon>
        <taxon>Viridiplantae</taxon>
        <taxon>Streptophyta</taxon>
        <taxon>Embryophyta</taxon>
        <taxon>Tracheophyta</taxon>
        <taxon>Spermatophyta</taxon>
        <taxon>Magnoliopsida</taxon>
        <taxon>Ranunculales</taxon>
        <taxon>Circaeasteraceae</taxon>
        <taxon>Kingdonia</taxon>
    </lineage>
</organism>
<protein>
    <recommendedName>
        <fullName evidence="4">Aminotransferase-like plant mobile domain-containing protein</fullName>
    </recommendedName>
</protein>
<dbReference type="EMBL" id="JACGCM010000704">
    <property type="protein sequence ID" value="KAF6168023.1"/>
    <property type="molecule type" value="Genomic_DNA"/>
</dbReference>
<evidence type="ECO:0008006" key="4">
    <source>
        <dbReference type="Google" id="ProtNLM"/>
    </source>
</evidence>
<evidence type="ECO:0000313" key="2">
    <source>
        <dbReference type="EMBL" id="KAF6168023.1"/>
    </source>
</evidence>